<keyword evidence="2" id="KW-0812">Transmembrane</keyword>
<proteinExistence type="predicted"/>
<evidence type="ECO:0000256" key="2">
    <source>
        <dbReference type="SAM" id="Phobius"/>
    </source>
</evidence>
<evidence type="ECO:0000313" key="3">
    <source>
        <dbReference type="EMBL" id="KAK2595539.1"/>
    </source>
</evidence>
<protein>
    <submittedName>
        <fullName evidence="3">Uncharacterized protein</fullName>
    </submittedName>
</protein>
<feature type="transmembrane region" description="Helical" evidence="2">
    <location>
        <begin position="232"/>
        <end position="258"/>
    </location>
</feature>
<comment type="caution">
    <text evidence="3">The sequence shown here is derived from an EMBL/GenBank/DDBJ whole genome shotgun (WGS) entry which is preliminary data.</text>
</comment>
<gene>
    <name evidence="3" type="ORF">QQS21_006713</name>
</gene>
<dbReference type="Proteomes" id="UP001251528">
    <property type="component" value="Unassembled WGS sequence"/>
</dbReference>
<organism evidence="3 4">
    <name type="scientific">Conoideocrella luteorostrata</name>
    <dbReference type="NCBI Taxonomy" id="1105319"/>
    <lineage>
        <taxon>Eukaryota</taxon>
        <taxon>Fungi</taxon>
        <taxon>Dikarya</taxon>
        <taxon>Ascomycota</taxon>
        <taxon>Pezizomycotina</taxon>
        <taxon>Sordariomycetes</taxon>
        <taxon>Hypocreomycetidae</taxon>
        <taxon>Hypocreales</taxon>
        <taxon>Clavicipitaceae</taxon>
        <taxon>Conoideocrella</taxon>
    </lineage>
</organism>
<evidence type="ECO:0000256" key="1">
    <source>
        <dbReference type="SAM" id="MobiDB-lite"/>
    </source>
</evidence>
<feature type="transmembrane region" description="Helical" evidence="2">
    <location>
        <begin position="175"/>
        <end position="199"/>
    </location>
</feature>
<keyword evidence="2" id="KW-1133">Transmembrane helix</keyword>
<feature type="transmembrane region" description="Helical" evidence="2">
    <location>
        <begin position="94"/>
        <end position="114"/>
    </location>
</feature>
<keyword evidence="2" id="KW-0472">Membrane</keyword>
<evidence type="ECO:0000313" key="4">
    <source>
        <dbReference type="Proteomes" id="UP001251528"/>
    </source>
</evidence>
<reference evidence="3" key="1">
    <citation type="submission" date="2023-06" db="EMBL/GenBank/DDBJ databases">
        <title>Conoideocrella luteorostrata (Hypocreales: Clavicipitaceae), a potential biocontrol fungus for elongate hemlock scale in United States Christmas tree production areas.</title>
        <authorList>
            <person name="Barrett H."/>
            <person name="Lovett B."/>
            <person name="Macias A.M."/>
            <person name="Stajich J.E."/>
            <person name="Kasson M.T."/>
        </authorList>
    </citation>
    <scope>NUCLEOTIDE SEQUENCE</scope>
    <source>
        <strain evidence="3">ARSEF 14590</strain>
    </source>
</reference>
<dbReference type="AlphaFoldDB" id="A0AAJ0CM63"/>
<feature type="region of interest" description="Disordered" evidence="1">
    <location>
        <begin position="1"/>
        <end position="26"/>
    </location>
</feature>
<name>A0AAJ0CM63_9HYPO</name>
<accession>A0AAJ0CM63</accession>
<sequence length="307" mass="34731">MAPDQDKHKDASFSYPSAAREESSQALLHEHETHAIPMTDYSQQQQQQQKIHTVSELEPGIVKRPTNATFREMLRNPRFSPPGTILRVYQQSNYLVLLQWVLAFFLLGSAARVVDVGDELKTSRTMGIVMLCIKLELWGEKAKERAQAIFFIISICSRLRYSSASAETPKPTASFSLFCTACFLLWCTSMGLGIAAVVLSRPYENEKNMDVLTNKGCGKRKKRPCHPATRRAGVFPAAVMCMSVAAASCLLGVLQIWILSSLWRGRFSEDAVRIEYEHRPGNDRVKVSFRQAWKDGWKQGWKQGREK</sequence>
<feature type="compositionally biased region" description="Basic and acidic residues" evidence="1">
    <location>
        <begin position="1"/>
        <end position="11"/>
    </location>
</feature>
<keyword evidence="4" id="KW-1185">Reference proteome</keyword>
<dbReference type="EMBL" id="JASWJB010000128">
    <property type="protein sequence ID" value="KAK2595539.1"/>
    <property type="molecule type" value="Genomic_DNA"/>
</dbReference>